<feature type="chain" id="PRO_5022663905" evidence="1">
    <location>
        <begin position="20"/>
        <end position="302"/>
    </location>
</feature>
<sequence length="302" mass="33038">MIGRFLAPLALLLSTAAPAQQSLPTEQPVVAEPVPAEVHPALWRVADEDTTIYLFGTIHLLPQGLNWFQGPLADAFAKADELVTEIPEIDPQTGQAVLLKRGILPAGQSLRDQMSPKQRTQFEKTLGNYGMPLAAFDRFKPWYAAVVLSTLPLQRKGYSLANGVEADLANRNLELKRPRIGLETLDYQLGLFDAFPAKVQRRYLFEVIAALPEIDKDVGEMVEAWRVGDAAKLATLMNADQDDPAMVKALLTNRNKAWAQWIKARLARPGVAFIAVGAGHLGGKGSVQDQLQALGVKSSRVQ</sequence>
<dbReference type="RefSeq" id="WP_147091210.1">
    <property type="nucleotide sequence ID" value="NZ_BAABJD010000002.1"/>
</dbReference>
<dbReference type="OrthoDB" id="9806326at2"/>
<dbReference type="InterPro" id="IPR002816">
    <property type="entry name" value="TraB/PrgY/GumN_fam"/>
</dbReference>
<organism evidence="2 3">
    <name type="scientific">Novosphingobium ginsenosidimutans</name>
    <dbReference type="NCBI Taxonomy" id="1176536"/>
    <lineage>
        <taxon>Bacteria</taxon>
        <taxon>Pseudomonadati</taxon>
        <taxon>Pseudomonadota</taxon>
        <taxon>Alphaproteobacteria</taxon>
        <taxon>Sphingomonadales</taxon>
        <taxon>Sphingomonadaceae</taxon>
        <taxon>Novosphingobium</taxon>
    </lineage>
</organism>
<name>A0A5B8S6F8_9SPHN</name>
<dbReference type="AlphaFoldDB" id="A0A5B8S6F8"/>
<keyword evidence="1" id="KW-0732">Signal</keyword>
<gene>
    <name evidence="2" type="ORF">FRF71_13865</name>
</gene>
<dbReference type="PANTHER" id="PTHR40590">
    <property type="entry name" value="CYTOPLASMIC PROTEIN-RELATED"/>
    <property type="match status" value="1"/>
</dbReference>
<feature type="signal peptide" evidence="1">
    <location>
        <begin position="1"/>
        <end position="19"/>
    </location>
</feature>
<evidence type="ECO:0000313" key="2">
    <source>
        <dbReference type="EMBL" id="QEA17131.1"/>
    </source>
</evidence>
<dbReference type="KEGG" id="ngf:FRF71_13865"/>
<evidence type="ECO:0000256" key="1">
    <source>
        <dbReference type="SAM" id="SignalP"/>
    </source>
</evidence>
<evidence type="ECO:0000313" key="3">
    <source>
        <dbReference type="Proteomes" id="UP000321172"/>
    </source>
</evidence>
<protein>
    <submittedName>
        <fullName evidence="2">TraB/GumN family protein</fullName>
    </submittedName>
</protein>
<dbReference type="PANTHER" id="PTHR40590:SF1">
    <property type="entry name" value="CYTOPLASMIC PROTEIN"/>
    <property type="match status" value="1"/>
</dbReference>
<dbReference type="InterPro" id="IPR047111">
    <property type="entry name" value="YbaP-like"/>
</dbReference>
<accession>A0A5B8S6F8</accession>
<dbReference type="Proteomes" id="UP000321172">
    <property type="component" value="Chromosome"/>
</dbReference>
<dbReference type="CDD" id="cd14789">
    <property type="entry name" value="Tiki"/>
    <property type="match status" value="1"/>
</dbReference>
<dbReference type="Pfam" id="PF01963">
    <property type="entry name" value="TraB_PrgY_gumN"/>
    <property type="match status" value="1"/>
</dbReference>
<proteinExistence type="predicted"/>
<keyword evidence="3" id="KW-1185">Reference proteome</keyword>
<dbReference type="EMBL" id="CP042345">
    <property type="protein sequence ID" value="QEA17131.1"/>
    <property type="molecule type" value="Genomic_DNA"/>
</dbReference>
<reference evidence="2 3" key="1">
    <citation type="journal article" date="2013" name="J. Microbiol. Biotechnol.">
        <title>Novosphingobium ginsenosidimutans sp. nov., with the ability to convert ginsenoside.</title>
        <authorList>
            <person name="Kim J.K."/>
            <person name="He D."/>
            <person name="Liu Q.M."/>
            <person name="Park H.Y."/>
            <person name="Jung M.S."/>
            <person name="Yoon M.H."/>
            <person name="Kim S.C."/>
            <person name="Im W.T."/>
        </authorList>
    </citation>
    <scope>NUCLEOTIDE SEQUENCE [LARGE SCALE GENOMIC DNA]</scope>
    <source>
        <strain evidence="2 3">FW-6</strain>
    </source>
</reference>